<evidence type="ECO:0000313" key="2">
    <source>
        <dbReference type="EnsemblPlants" id="MELO3C029280.2.1"/>
    </source>
</evidence>
<dbReference type="Pfam" id="PF00646">
    <property type="entry name" value="F-box"/>
    <property type="match status" value="1"/>
</dbReference>
<dbReference type="PANTHER" id="PTHR32278:SF11">
    <property type="entry name" value="F-BOX DOMAIN-CONTAINING PROTEIN"/>
    <property type="match status" value="1"/>
</dbReference>
<dbReference type="eggNOG" id="ENOG502QRA4">
    <property type="taxonomic scope" value="Eukaryota"/>
</dbReference>
<dbReference type="Gene3D" id="1.20.1280.50">
    <property type="match status" value="1"/>
</dbReference>
<sequence>MNLSLLPQDCIAHILSFASAREACRLSIVSEMMHSMADSDVVWEKFLPFDCKEVLLRLDSPLVYNTKKELYFKLCCPHLIDGGKKIFYIDKETGKKCYILGARELQIQWSNNPLYWSWNRQPFLKSRFEEVAELRTIWWLEIKGSINTKLLSSKTLYFAYLLVKFADRAYGLNTHPSQATIIQLNTVTSKRKVYLHKQKGYKNQNNFGGVEEDDDDSWIEIELGEFYVYDSVDNVVEMCLKEIESQHLRGGLVVEGIQLRPKLKL</sequence>
<proteinExistence type="predicted"/>
<accession>A0A9I9E631</accession>
<dbReference type="EnsemblPlants" id="MELO3C029280.2.1">
    <property type="protein sequence ID" value="MELO3C029280.2.1"/>
    <property type="gene ID" value="MELO3C029280.2"/>
</dbReference>
<dbReference type="Pfam" id="PF14299">
    <property type="entry name" value="PP2"/>
    <property type="match status" value="1"/>
</dbReference>
<feature type="domain" description="F-box" evidence="1">
    <location>
        <begin position="1"/>
        <end position="46"/>
    </location>
</feature>
<name>A0A9I9E631_CUCME</name>
<dbReference type="RefSeq" id="XP_008450565.2">
    <property type="nucleotide sequence ID" value="XM_008452343.3"/>
</dbReference>
<dbReference type="CDD" id="cd22162">
    <property type="entry name" value="F-box_AtSKIP3-like"/>
    <property type="match status" value="1"/>
</dbReference>
<protein>
    <recommendedName>
        <fullName evidence="1">F-box domain-containing protein</fullName>
    </recommendedName>
</protein>
<dbReference type="InterPro" id="IPR001810">
    <property type="entry name" value="F-box_dom"/>
</dbReference>
<dbReference type="SMART" id="SM00256">
    <property type="entry name" value="FBOX"/>
    <property type="match status" value="1"/>
</dbReference>
<gene>
    <name evidence="2" type="primary">103492124</name>
</gene>
<dbReference type="SUPFAM" id="SSF81383">
    <property type="entry name" value="F-box domain"/>
    <property type="match status" value="1"/>
</dbReference>
<reference evidence="2" key="1">
    <citation type="submission" date="2023-03" db="UniProtKB">
        <authorList>
            <consortium name="EnsemblPlants"/>
        </authorList>
    </citation>
    <scope>IDENTIFICATION</scope>
</reference>
<dbReference type="InterPro" id="IPR025886">
    <property type="entry name" value="PP2-like"/>
</dbReference>
<dbReference type="InterPro" id="IPR036047">
    <property type="entry name" value="F-box-like_dom_sf"/>
</dbReference>
<dbReference type="PANTHER" id="PTHR32278">
    <property type="entry name" value="F-BOX DOMAIN-CONTAINING PROTEIN"/>
    <property type="match status" value="1"/>
</dbReference>
<dbReference type="PROSITE" id="PS50181">
    <property type="entry name" value="FBOX"/>
    <property type="match status" value="1"/>
</dbReference>
<evidence type="ECO:0000259" key="1">
    <source>
        <dbReference type="PROSITE" id="PS50181"/>
    </source>
</evidence>
<organism evidence="2">
    <name type="scientific">Cucumis melo</name>
    <name type="common">Muskmelon</name>
    <dbReference type="NCBI Taxonomy" id="3656"/>
    <lineage>
        <taxon>Eukaryota</taxon>
        <taxon>Viridiplantae</taxon>
        <taxon>Streptophyta</taxon>
        <taxon>Embryophyta</taxon>
        <taxon>Tracheophyta</taxon>
        <taxon>Spermatophyta</taxon>
        <taxon>Magnoliopsida</taxon>
        <taxon>eudicotyledons</taxon>
        <taxon>Gunneridae</taxon>
        <taxon>Pentapetalae</taxon>
        <taxon>rosids</taxon>
        <taxon>fabids</taxon>
        <taxon>Cucurbitales</taxon>
        <taxon>Cucurbitaceae</taxon>
        <taxon>Benincaseae</taxon>
        <taxon>Cucumis</taxon>
    </lineage>
</organism>